<reference evidence="14" key="1">
    <citation type="submission" date="2021-12" db="EMBL/GenBank/DDBJ databases">
        <authorList>
            <person name="Martin H S."/>
        </authorList>
    </citation>
    <scope>NUCLEOTIDE SEQUENCE</scope>
</reference>
<sequence length="509" mass="60120">MQPVVNISTFLSSPYVCRCCHSIGYFKDLSAECNSEGKELYEDLLKITFNIEISLYNNGKMQSSKQICNNCISQLMQAFTFRNMVITSENRMAEYFKELQKNENDVTFDETIIKTEILPKEEINDQDCIENDNNDDDSNDEYVIITELSEPEPDVDDETQAKNRKSKRLKTTEDQSQPNDKTNWLKIAERRGPGPILRNNSLKLIENSTMFVFQWNKSRYYCYICKEPFIEISSLKEHYDTHSLENLERKIINEQNRLVKVEISTLNCLKCYENLNNIEDLQQHLINKHNMEFPLHDNLLIPFKIQNEGLKCQICSENFDRFRLLNIHMNKHYQNHVCHICGASFTNLVFLNLHKSRSHKTYHCLECDLNFDKQTDKKNHDISVHNVKFERKSRFPCQYCDERFFQENLKIQHLVEKHGMDKPNHKCPLCPKHFITKSLCNNHVRNVHKKEKKHECDICHNIFYTKSDVTRHRVTHTGEKNFSCDTCNTLFATKDSLTRHIKRAHVVNN</sequence>
<feature type="non-terminal residue" evidence="14">
    <location>
        <position position="509"/>
    </location>
</feature>
<dbReference type="GO" id="GO:0005634">
    <property type="term" value="C:nucleus"/>
    <property type="evidence" value="ECO:0007669"/>
    <property type="project" value="UniProtKB-SubCell"/>
</dbReference>
<feature type="domain" description="C2H2-type" evidence="12">
    <location>
        <begin position="454"/>
        <end position="481"/>
    </location>
</feature>
<comment type="subcellular location">
    <subcellularLocation>
        <location evidence="1">Nucleus</location>
    </subcellularLocation>
</comment>
<dbReference type="OrthoDB" id="3838338at2759"/>
<name>A0A8J9YF70_9NEOP</name>
<gene>
    <name evidence="14" type="ORF">BINO364_LOCUS15163</name>
</gene>
<evidence type="ECO:0000313" key="14">
    <source>
        <dbReference type="EMBL" id="CAH0730149.1"/>
    </source>
</evidence>
<dbReference type="SMART" id="SM00868">
    <property type="entry name" value="zf-AD"/>
    <property type="match status" value="2"/>
</dbReference>
<evidence type="ECO:0000256" key="7">
    <source>
        <dbReference type="ARBA" id="ARBA00023242"/>
    </source>
</evidence>
<dbReference type="GO" id="GO:0000981">
    <property type="term" value="F:DNA-binding transcription factor activity, RNA polymerase II-specific"/>
    <property type="evidence" value="ECO:0007669"/>
    <property type="project" value="TreeGrafter"/>
</dbReference>
<evidence type="ECO:0000256" key="9">
    <source>
        <dbReference type="PROSITE-ProRule" id="PRU00042"/>
    </source>
</evidence>
<keyword evidence="3" id="KW-0677">Repeat</keyword>
<dbReference type="InterPro" id="IPR012934">
    <property type="entry name" value="Znf_AD"/>
</dbReference>
<dbReference type="SMART" id="SM00355">
    <property type="entry name" value="ZnF_C2H2"/>
    <property type="match status" value="9"/>
</dbReference>
<dbReference type="FunFam" id="3.30.160.60:FF:000264">
    <property type="entry name" value="Zinc finger protein 236"/>
    <property type="match status" value="1"/>
</dbReference>
<organism evidence="14 15">
    <name type="scientific">Brenthis ino</name>
    <name type="common">lesser marbled fritillary</name>
    <dbReference type="NCBI Taxonomy" id="405034"/>
    <lineage>
        <taxon>Eukaryota</taxon>
        <taxon>Metazoa</taxon>
        <taxon>Ecdysozoa</taxon>
        <taxon>Arthropoda</taxon>
        <taxon>Hexapoda</taxon>
        <taxon>Insecta</taxon>
        <taxon>Pterygota</taxon>
        <taxon>Neoptera</taxon>
        <taxon>Endopterygota</taxon>
        <taxon>Lepidoptera</taxon>
        <taxon>Glossata</taxon>
        <taxon>Ditrysia</taxon>
        <taxon>Papilionoidea</taxon>
        <taxon>Nymphalidae</taxon>
        <taxon>Heliconiinae</taxon>
        <taxon>Argynnini</taxon>
        <taxon>Brenthis</taxon>
    </lineage>
</organism>
<evidence type="ECO:0000256" key="8">
    <source>
        <dbReference type="ARBA" id="ARBA00037948"/>
    </source>
</evidence>
<feature type="domain" description="C2H2-type" evidence="12">
    <location>
        <begin position="482"/>
        <end position="509"/>
    </location>
</feature>
<evidence type="ECO:0000256" key="6">
    <source>
        <dbReference type="ARBA" id="ARBA00023125"/>
    </source>
</evidence>
<evidence type="ECO:0000256" key="4">
    <source>
        <dbReference type="ARBA" id="ARBA00022771"/>
    </source>
</evidence>
<dbReference type="GO" id="GO:0000978">
    <property type="term" value="F:RNA polymerase II cis-regulatory region sequence-specific DNA binding"/>
    <property type="evidence" value="ECO:0007669"/>
    <property type="project" value="TreeGrafter"/>
</dbReference>
<protein>
    <submittedName>
        <fullName evidence="14">Uncharacterized protein</fullName>
    </submittedName>
</protein>
<keyword evidence="5 10" id="KW-0862">Zinc</keyword>
<dbReference type="EMBL" id="OV170228">
    <property type="protein sequence ID" value="CAH0730149.1"/>
    <property type="molecule type" value="Genomic_DNA"/>
</dbReference>
<evidence type="ECO:0000256" key="10">
    <source>
        <dbReference type="PROSITE-ProRule" id="PRU01263"/>
    </source>
</evidence>
<feature type="domain" description="C2H2-type" evidence="12">
    <location>
        <begin position="395"/>
        <end position="423"/>
    </location>
</feature>
<accession>A0A8J9YF70</accession>
<feature type="region of interest" description="Disordered" evidence="11">
    <location>
        <begin position="150"/>
        <end position="184"/>
    </location>
</feature>
<evidence type="ECO:0000313" key="15">
    <source>
        <dbReference type="Proteomes" id="UP000838878"/>
    </source>
</evidence>
<dbReference type="Proteomes" id="UP000838878">
    <property type="component" value="Chromosome 8"/>
</dbReference>
<evidence type="ECO:0000256" key="11">
    <source>
        <dbReference type="SAM" id="MobiDB-lite"/>
    </source>
</evidence>
<comment type="similarity">
    <text evidence="8">Belongs to the snail C2H2-type zinc-finger protein family.</text>
</comment>
<feature type="domain" description="C2H2-type" evidence="12">
    <location>
        <begin position="220"/>
        <end position="247"/>
    </location>
</feature>
<dbReference type="InterPro" id="IPR036236">
    <property type="entry name" value="Znf_C2H2_sf"/>
</dbReference>
<dbReference type="Gene3D" id="3.30.160.60">
    <property type="entry name" value="Classic Zinc Finger"/>
    <property type="match status" value="5"/>
</dbReference>
<feature type="domain" description="C2H2-type" evidence="12">
    <location>
        <begin position="425"/>
        <end position="453"/>
    </location>
</feature>
<keyword evidence="7" id="KW-0539">Nucleus</keyword>
<evidence type="ECO:0000256" key="2">
    <source>
        <dbReference type="ARBA" id="ARBA00022723"/>
    </source>
</evidence>
<dbReference type="PANTHER" id="PTHR24388:SF54">
    <property type="entry name" value="PROTEIN ESCARGOT"/>
    <property type="match status" value="1"/>
</dbReference>
<feature type="binding site" evidence="10">
    <location>
        <position position="20"/>
    </location>
    <ligand>
        <name>Zn(2+)</name>
        <dbReference type="ChEBI" id="CHEBI:29105"/>
    </ligand>
</feature>
<dbReference type="PANTHER" id="PTHR24388">
    <property type="entry name" value="ZINC FINGER PROTEIN"/>
    <property type="match status" value="1"/>
</dbReference>
<keyword evidence="6" id="KW-0238">DNA-binding</keyword>
<dbReference type="PROSITE" id="PS51915">
    <property type="entry name" value="ZAD"/>
    <property type="match status" value="1"/>
</dbReference>
<evidence type="ECO:0000259" key="12">
    <source>
        <dbReference type="PROSITE" id="PS50157"/>
    </source>
</evidence>
<dbReference type="AlphaFoldDB" id="A0A8J9YF70"/>
<dbReference type="InterPro" id="IPR050527">
    <property type="entry name" value="Snail/Krueppel_Znf"/>
</dbReference>
<dbReference type="Pfam" id="PF07776">
    <property type="entry name" value="zf-AD"/>
    <property type="match status" value="1"/>
</dbReference>
<dbReference type="InterPro" id="IPR013087">
    <property type="entry name" value="Znf_C2H2_type"/>
</dbReference>
<dbReference type="GO" id="GO:0008270">
    <property type="term" value="F:zinc ion binding"/>
    <property type="evidence" value="ECO:0007669"/>
    <property type="project" value="UniProtKB-UniRule"/>
</dbReference>
<dbReference type="PROSITE" id="PS50157">
    <property type="entry name" value="ZINC_FINGER_C2H2_2"/>
    <property type="match status" value="5"/>
</dbReference>
<dbReference type="Pfam" id="PF00096">
    <property type="entry name" value="zf-C2H2"/>
    <property type="match status" value="2"/>
</dbReference>
<evidence type="ECO:0000256" key="5">
    <source>
        <dbReference type="ARBA" id="ARBA00022833"/>
    </source>
</evidence>
<proteinExistence type="inferred from homology"/>
<evidence type="ECO:0000256" key="1">
    <source>
        <dbReference type="ARBA" id="ARBA00004123"/>
    </source>
</evidence>
<keyword evidence="15" id="KW-1185">Reference proteome</keyword>
<feature type="binding site" evidence="10">
    <location>
        <position position="71"/>
    </location>
    <ligand>
        <name>Zn(2+)</name>
        <dbReference type="ChEBI" id="CHEBI:29105"/>
    </ligand>
</feature>
<feature type="binding site" evidence="10">
    <location>
        <position position="17"/>
    </location>
    <ligand>
        <name>Zn(2+)</name>
        <dbReference type="ChEBI" id="CHEBI:29105"/>
    </ligand>
</feature>
<evidence type="ECO:0000259" key="13">
    <source>
        <dbReference type="PROSITE" id="PS51915"/>
    </source>
</evidence>
<feature type="binding site" evidence="10">
    <location>
        <position position="68"/>
    </location>
    <ligand>
        <name>Zn(2+)</name>
        <dbReference type="ChEBI" id="CHEBI:29105"/>
    </ligand>
</feature>
<keyword evidence="4 9" id="KW-0863">Zinc-finger</keyword>
<keyword evidence="2 10" id="KW-0479">Metal-binding</keyword>
<dbReference type="PROSITE" id="PS00028">
    <property type="entry name" value="ZINC_FINGER_C2H2_1"/>
    <property type="match status" value="8"/>
</dbReference>
<evidence type="ECO:0000256" key="3">
    <source>
        <dbReference type="ARBA" id="ARBA00022737"/>
    </source>
</evidence>
<dbReference type="SUPFAM" id="SSF57667">
    <property type="entry name" value="beta-beta-alpha zinc fingers"/>
    <property type="match status" value="3"/>
</dbReference>
<feature type="domain" description="ZAD" evidence="13">
    <location>
        <begin position="15"/>
        <end position="95"/>
    </location>
</feature>